<evidence type="ECO:0000256" key="5">
    <source>
        <dbReference type="HAMAP-Rule" id="MF_02070"/>
    </source>
</evidence>
<dbReference type="AlphaFoldDB" id="A0A2A6E0S6"/>
<evidence type="ECO:0000256" key="1">
    <source>
        <dbReference type="ARBA" id="ARBA00022676"/>
    </source>
</evidence>
<evidence type="ECO:0000313" key="7">
    <source>
        <dbReference type="Proteomes" id="UP000243688"/>
    </source>
</evidence>
<comment type="similarity">
    <text evidence="5">Belongs to the glycosyltransferase 26 family. TagA/TarA subfamily.</text>
</comment>
<dbReference type="GO" id="GO:0019350">
    <property type="term" value="P:teichoic acid biosynthetic process"/>
    <property type="evidence" value="ECO:0007669"/>
    <property type="project" value="UniProtKB-UniRule"/>
</dbReference>
<dbReference type="UniPathway" id="UPA00632"/>
<keyword evidence="3 5" id="KW-0777">Teichoic acid biosynthesis</keyword>
<proteinExistence type="inferred from homology"/>
<sequence length="263" mass="29682">MSGPWPPKPETVPLFGIPVSRAGMDETVEYLARVVETGRPHRVVTVNPIMVMAGLRDPRYMEMLRTADLVVPDGTGIVWAAARAGVPVKERVPGIELMLRLLAVGNERRWRVYFLGAADDVVREAVDRLARRFPGMVVAGVRDGYFSDDEDDAVVEAIRGAEPHLLFVGRSADRQDPWLARYKERLGVPVMMGVGGSFDVLSGRLRRAPASWQRLGLEWLYRLLQEPHRIRRMAALPAFVAKVLLENRRILEYNNWSAHDHDK</sequence>
<dbReference type="GO" id="GO:0071555">
    <property type="term" value="P:cell wall organization"/>
    <property type="evidence" value="ECO:0007669"/>
    <property type="project" value="UniProtKB-KW"/>
</dbReference>
<dbReference type="Proteomes" id="UP000243688">
    <property type="component" value="Unassembled WGS sequence"/>
</dbReference>
<comment type="function">
    <text evidence="5">Catalyzes the conversion of GlcNAc-PP-undecaprenol into ManNAc-GlcNAc-PP-undecaprenol, the first committed lipid intermediate in the de novo synthesis of teichoic acid.</text>
</comment>
<dbReference type="CDD" id="cd06533">
    <property type="entry name" value="Glyco_transf_WecG_TagA"/>
    <property type="match status" value="1"/>
</dbReference>
<gene>
    <name evidence="6" type="ORF">BLM47_07455</name>
</gene>
<name>A0A2A6E0S6_9BACL</name>
<dbReference type="EC" id="2.4.1.187" evidence="5"/>
<dbReference type="PANTHER" id="PTHR34136:SF1">
    <property type="entry name" value="UDP-N-ACETYL-D-MANNOSAMINURONIC ACID TRANSFERASE"/>
    <property type="match status" value="1"/>
</dbReference>
<reference evidence="6 7" key="1">
    <citation type="submission" date="2016-12" db="EMBL/GenBank/DDBJ databases">
        <title>Candidatus Reconcilibacillus cellulovorans genome.</title>
        <authorList>
            <person name="Kolinko S."/>
            <person name="Wu Y.-W."/>
            <person name="Tachea F."/>
            <person name="Denzel E."/>
            <person name="Hiras J."/>
            <person name="Baecker N."/>
            <person name="Chan L.J."/>
            <person name="Eichorst S.A."/>
            <person name="Frey D."/>
            <person name="Adams P.D."/>
            <person name="Pray T."/>
            <person name="Tanjore D."/>
            <person name="Petzold C.J."/>
            <person name="Gladden J.M."/>
            <person name="Simmons B.A."/>
            <person name="Singer S.W."/>
        </authorList>
    </citation>
    <scope>NUCLEOTIDE SEQUENCE [LARGE SCALE GENOMIC DNA]</scope>
    <source>
        <strain evidence="6">JTherm</strain>
    </source>
</reference>
<evidence type="ECO:0000256" key="2">
    <source>
        <dbReference type="ARBA" id="ARBA00022679"/>
    </source>
</evidence>
<comment type="pathway">
    <text evidence="5">Cell wall biogenesis; teichoic acid biosynthesis.</text>
</comment>
<comment type="caution">
    <text evidence="6">The sequence shown here is derived from an EMBL/GenBank/DDBJ whole genome shotgun (WGS) entry which is preliminary data.</text>
</comment>
<dbReference type="InterPro" id="IPR034714">
    <property type="entry name" value="TagA_TarA"/>
</dbReference>
<dbReference type="HAMAP" id="MF_02070">
    <property type="entry name" value="TagA_TarA"/>
    <property type="match status" value="1"/>
</dbReference>
<evidence type="ECO:0000313" key="6">
    <source>
        <dbReference type="EMBL" id="PDO10357.1"/>
    </source>
</evidence>
<dbReference type="Pfam" id="PF03808">
    <property type="entry name" value="Glyco_tran_WecG"/>
    <property type="match status" value="1"/>
</dbReference>
<organism evidence="6 7">
    <name type="scientific">Candidatus Reconcilbacillus cellulovorans</name>
    <dbReference type="NCBI Taxonomy" id="1906605"/>
    <lineage>
        <taxon>Bacteria</taxon>
        <taxon>Bacillati</taxon>
        <taxon>Bacillota</taxon>
        <taxon>Bacilli</taxon>
        <taxon>Bacillales</taxon>
        <taxon>Paenibacillaceae</taxon>
        <taxon>Candidatus Reconcilbacillus</taxon>
    </lineage>
</organism>
<dbReference type="PANTHER" id="PTHR34136">
    <property type="match status" value="1"/>
</dbReference>
<dbReference type="EMBL" id="MOXJ01000015">
    <property type="protein sequence ID" value="PDO10357.1"/>
    <property type="molecule type" value="Genomic_DNA"/>
</dbReference>
<dbReference type="GO" id="GO:0047244">
    <property type="term" value="F:N-acetylglucosaminyldiphosphoundecaprenol N-acetyl-beta-D-mannosaminyltransferase activity"/>
    <property type="evidence" value="ECO:0007669"/>
    <property type="project" value="UniProtKB-UniRule"/>
</dbReference>
<comment type="catalytic activity">
    <reaction evidence="5">
        <text>UDP-N-acetyl-alpha-D-mannosamine + N-acetyl-alpha-D-glucosaminyl-di-trans,octa-cis-undecaprenyl diphosphate = N-acetyl-beta-D-mannosaminyl-(1-&gt;4)-N-acetyl-alpha-D-glucosaminyl di-trans,octa-cis-undecaprenyl diphosphate + UDP + H(+)</text>
        <dbReference type="Rhea" id="RHEA:16053"/>
        <dbReference type="ChEBI" id="CHEBI:15378"/>
        <dbReference type="ChEBI" id="CHEBI:58223"/>
        <dbReference type="ChEBI" id="CHEBI:62959"/>
        <dbReference type="ChEBI" id="CHEBI:68623"/>
        <dbReference type="ChEBI" id="CHEBI:132210"/>
        <dbReference type="EC" id="2.4.1.187"/>
    </reaction>
</comment>
<keyword evidence="1 5" id="KW-0328">Glycosyltransferase</keyword>
<dbReference type="InterPro" id="IPR004629">
    <property type="entry name" value="WecG_TagA_CpsF"/>
</dbReference>
<keyword evidence="2 5" id="KW-0808">Transferase</keyword>
<protein>
    <recommendedName>
        <fullName evidence="5">N-acetylglucosaminyldiphosphoundecaprenol N-acetyl-beta-D-mannosaminyltransferase</fullName>
        <ecNumber evidence="5">2.4.1.187</ecNumber>
    </recommendedName>
    <alternativeName>
        <fullName evidence="5">N-acetylmannosaminyltransferase</fullName>
    </alternativeName>
    <alternativeName>
        <fullName evidence="5">UDP-N-acetylmannosamine transferase</fullName>
    </alternativeName>
    <alternativeName>
        <fullName evidence="5">UDP-N-acetylmannosamine:N-acetylglucosaminyl pyrophosphorylundecaprenol N-acetylmannosaminyltransferase</fullName>
    </alternativeName>
</protein>
<evidence type="ECO:0000256" key="4">
    <source>
        <dbReference type="ARBA" id="ARBA00023316"/>
    </source>
</evidence>
<evidence type="ECO:0000256" key="3">
    <source>
        <dbReference type="ARBA" id="ARBA00022944"/>
    </source>
</evidence>
<accession>A0A2A6E0S6</accession>
<keyword evidence="4 5" id="KW-0961">Cell wall biogenesis/degradation</keyword>
<dbReference type="NCBIfam" id="TIGR00696">
    <property type="entry name" value="wecG_tagA_cpsF"/>
    <property type="match status" value="1"/>
</dbReference>